<dbReference type="Pfam" id="PF00188">
    <property type="entry name" value="CAP"/>
    <property type="match status" value="1"/>
</dbReference>
<feature type="domain" description="SCP" evidence="3">
    <location>
        <begin position="73"/>
        <end position="199"/>
    </location>
</feature>
<dbReference type="Gene3D" id="3.40.33.10">
    <property type="entry name" value="CAP"/>
    <property type="match status" value="1"/>
</dbReference>
<gene>
    <name evidence="4" type="ORF">AWB68_02420</name>
</gene>
<dbReference type="RefSeq" id="WP_087644583.1">
    <property type="nucleotide sequence ID" value="NZ_FCON02000020.1"/>
</dbReference>
<organism evidence="4 5">
    <name type="scientific">Caballeronia choica</name>
    <dbReference type="NCBI Taxonomy" id="326476"/>
    <lineage>
        <taxon>Bacteria</taxon>
        <taxon>Pseudomonadati</taxon>
        <taxon>Pseudomonadota</taxon>
        <taxon>Betaproteobacteria</taxon>
        <taxon>Burkholderiales</taxon>
        <taxon>Burkholderiaceae</taxon>
        <taxon>Caballeronia</taxon>
    </lineage>
</organism>
<feature type="region of interest" description="Disordered" evidence="1">
    <location>
        <begin position="30"/>
        <end position="52"/>
    </location>
</feature>
<accession>A0A158HZ26</accession>
<comment type="caution">
    <text evidence="4">The sequence shown here is derived from an EMBL/GenBank/DDBJ whole genome shotgun (WGS) entry which is preliminary data.</text>
</comment>
<evidence type="ECO:0000259" key="3">
    <source>
        <dbReference type="Pfam" id="PF00188"/>
    </source>
</evidence>
<evidence type="ECO:0000313" key="5">
    <source>
        <dbReference type="Proteomes" id="UP000054770"/>
    </source>
</evidence>
<feature type="compositionally biased region" description="Low complexity" evidence="1">
    <location>
        <begin position="30"/>
        <end position="49"/>
    </location>
</feature>
<feature type="signal peptide" evidence="2">
    <location>
        <begin position="1"/>
        <end position="21"/>
    </location>
</feature>
<reference evidence="4" key="1">
    <citation type="submission" date="2016-01" db="EMBL/GenBank/DDBJ databases">
        <authorList>
            <person name="Peeters C."/>
        </authorList>
    </citation>
    <scope>NUCLEOTIDE SEQUENCE [LARGE SCALE GENOMIC DNA]</scope>
    <source>
        <strain evidence="4">LMG 22940</strain>
    </source>
</reference>
<proteinExistence type="predicted"/>
<protein>
    <submittedName>
        <fullName evidence="4">SCP-like extracellular</fullName>
    </submittedName>
</protein>
<name>A0A158HZ26_9BURK</name>
<feature type="chain" id="PRO_5011114042" evidence="2">
    <location>
        <begin position="22"/>
        <end position="364"/>
    </location>
</feature>
<dbReference type="CDD" id="cd05379">
    <property type="entry name" value="CAP_bacterial"/>
    <property type="match status" value="1"/>
</dbReference>
<dbReference type="SUPFAM" id="SSF55797">
    <property type="entry name" value="PR-1-like"/>
    <property type="match status" value="1"/>
</dbReference>
<evidence type="ECO:0000313" key="4">
    <source>
        <dbReference type="EMBL" id="SAL49000.1"/>
    </source>
</evidence>
<dbReference type="PROSITE" id="PS51257">
    <property type="entry name" value="PROKAR_LIPOPROTEIN"/>
    <property type="match status" value="1"/>
</dbReference>
<evidence type="ECO:0000256" key="1">
    <source>
        <dbReference type="SAM" id="MobiDB-lite"/>
    </source>
</evidence>
<dbReference type="Proteomes" id="UP000054770">
    <property type="component" value="Unassembled WGS sequence"/>
</dbReference>
<evidence type="ECO:0000256" key="2">
    <source>
        <dbReference type="SAM" id="SignalP"/>
    </source>
</evidence>
<dbReference type="AlphaFoldDB" id="A0A158HZ26"/>
<dbReference type="OrthoDB" id="8684090at2"/>
<keyword evidence="2" id="KW-0732">Signal</keyword>
<dbReference type="EMBL" id="FCON02000020">
    <property type="protein sequence ID" value="SAL49000.1"/>
    <property type="molecule type" value="Genomic_DNA"/>
</dbReference>
<dbReference type="InterPro" id="IPR014044">
    <property type="entry name" value="CAP_dom"/>
</dbReference>
<sequence length="364" mass="36614">MKTNSTLKTTSAAIAAALVLAACGGGGGDSSSAEPISPASTPSSNTPATGIAPKTSVPAASYAVGSFESTAFTMVNAYRAAMGVGMLAQDPILDTAAKAHALYLISNMKSGAINELSHDEIAGNANFYSETTLSRGQKAGASASEWIGENAASGTSQSADTAASDCIGQALASVYHLAALTNTQETVGFGYEPGDTAFPLYVCVSDFGTYTGVAQAPTFSGFSYAGGQQIPTDLVVHSPYSDEAGVALAMRAEATNPAPDVGNPGRPVLVRVNAEYGNTLTVSQFTLTDSSGSVVSARLLVPGGAVAGSTASTVADPNNLLPKGTAVLLPLSPLKANTAYTVSFAGARDGKAVNSAWRFTTNAN</sequence>
<keyword evidence="5" id="KW-1185">Reference proteome</keyword>
<dbReference type="InterPro" id="IPR035940">
    <property type="entry name" value="CAP_sf"/>
</dbReference>